<reference evidence="2 3" key="1">
    <citation type="submission" date="2020-05" db="EMBL/GenBank/DDBJ databases">
        <title>MicrobeNet Type strains.</title>
        <authorList>
            <person name="Nicholson A.C."/>
        </authorList>
    </citation>
    <scope>NUCLEOTIDE SEQUENCE [LARGE SCALE GENOMIC DNA]</scope>
    <source>
        <strain evidence="2 3">JCM 3224</strain>
    </source>
</reference>
<protein>
    <submittedName>
        <fullName evidence="2">DUF1173 family protein</fullName>
    </submittedName>
</protein>
<feature type="compositionally biased region" description="Basic residues" evidence="1">
    <location>
        <begin position="137"/>
        <end position="155"/>
    </location>
</feature>
<sequence>MASKDKPRRFQWLRKLIGRKTAAEQEVNPVETLAAKWASAQATAEYARSVARSAAKATDGHNFCLCQPPPLRLVIRRRRERYHLARWAGTDQLHATRCPFHAVITPCPDAETTPIAPSSKAQTAPPSASTPPDQRYRQRRGRRPCQRLPRRRRQWTTRGRTARPAELPVGRRGAQHLDSRTATPELERGRRGRESPGRRCHPQPPPTVRRPAHGPGVPHRHGREHHRRVRRLPRRPARPHRPNSARADPG</sequence>
<accession>A0A849BZI9</accession>
<feature type="compositionally biased region" description="Low complexity" evidence="1">
    <location>
        <begin position="116"/>
        <end position="133"/>
    </location>
</feature>
<dbReference type="AlphaFoldDB" id="A0A849BZI9"/>
<comment type="caution">
    <text evidence="2">The sequence shown here is derived from an EMBL/GenBank/DDBJ whole genome shotgun (WGS) entry which is preliminary data.</text>
</comment>
<feature type="region of interest" description="Disordered" evidence="1">
    <location>
        <begin position="109"/>
        <end position="250"/>
    </location>
</feature>
<evidence type="ECO:0000313" key="2">
    <source>
        <dbReference type="EMBL" id="NNH69067.1"/>
    </source>
</evidence>
<organism evidence="2 3">
    <name type="scientific">Nocardia uniformis</name>
    <dbReference type="NCBI Taxonomy" id="53432"/>
    <lineage>
        <taxon>Bacteria</taxon>
        <taxon>Bacillati</taxon>
        <taxon>Actinomycetota</taxon>
        <taxon>Actinomycetes</taxon>
        <taxon>Mycobacteriales</taxon>
        <taxon>Nocardiaceae</taxon>
        <taxon>Nocardia</taxon>
    </lineage>
</organism>
<dbReference type="Pfam" id="PF06666">
    <property type="entry name" value="DUF1173"/>
    <property type="match status" value="1"/>
</dbReference>
<gene>
    <name evidence="2" type="ORF">HLB23_04130</name>
</gene>
<feature type="compositionally biased region" description="Basic residues" evidence="1">
    <location>
        <begin position="218"/>
        <end position="243"/>
    </location>
</feature>
<evidence type="ECO:0000313" key="3">
    <source>
        <dbReference type="Proteomes" id="UP000586827"/>
    </source>
</evidence>
<proteinExistence type="predicted"/>
<dbReference type="EMBL" id="JABELX010000001">
    <property type="protein sequence ID" value="NNH69067.1"/>
    <property type="molecule type" value="Genomic_DNA"/>
</dbReference>
<name>A0A849BZI9_9NOCA</name>
<keyword evidence="3" id="KW-1185">Reference proteome</keyword>
<dbReference type="Proteomes" id="UP000586827">
    <property type="component" value="Unassembled WGS sequence"/>
</dbReference>
<feature type="compositionally biased region" description="Basic and acidic residues" evidence="1">
    <location>
        <begin position="175"/>
        <end position="197"/>
    </location>
</feature>
<evidence type="ECO:0000256" key="1">
    <source>
        <dbReference type="SAM" id="MobiDB-lite"/>
    </source>
</evidence>
<dbReference type="InterPro" id="IPR009553">
    <property type="entry name" value="DUF1173"/>
</dbReference>